<dbReference type="Pfam" id="PF18962">
    <property type="entry name" value="Por_Secre_tail"/>
    <property type="match status" value="1"/>
</dbReference>
<sequence length="435" mass="47856">MNPIPFSSIFHIFLTVNRIFRLKLVFVFLLFASLVFSYKANAVEVVIEGASAFVCPNNSVTYTARTFNETFGYEIYSCGIVWNVYKGNDIVGGGSGINFTYTFEDVGVYEIKAAASSCDAPNFGSGEKTIMTTSRVPVPSPVSGPAMCSPGQPYTYTTSPSLASIFPVTGNCYYHFPYSWTAPAGWSINGEGNTAFTNETISITAPVNTPAGSYTISVQGSIEKPGQNGFWESTKRDFSVQVGPFSTSQVTVSGTVMVCNGNSYTYTANMPGEHQNGYTYNWTYPPGWIVENTSENTIRFYVPSSYNSYDAVRVSINNGCGATPLTGITVFPCSFMMSSGDFKIYPNPSFGELYVEYDVEGNNLSEPFDEESQTQEVKPVKFKVDIFDRTEKLVGTGESKNNKVHLDTKGLLPGTYFLHIYSGKEVWRKQILIKN</sequence>
<dbReference type="Proteomes" id="UP000184513">
    <property type="component" value="Unassembled WGS sequence"/>
</dbReference>
<dbReference type="RefSeq" id="WP_073089974.1">
    <property type="nucleotide sequence ID" value="NZ_FRCY01000001.1"/>
</dbReference>
<dbReference type="STRING" id="388280.SAMN04488057_10171"/>
<keyword evidence="4" id="KW-1185">Reference proteome</keyword>
<evidence type="ECO:0000259" key="2">
    <source>
        <dbReference type="Pfam" id="PF19408"/>
    </source>
</evidence>
<dbReference type="NCBIfam" id="TIGR04183">
    <property type="entry name" value="Por_Secre_tail"/>
    <property type="match status" value="1"/>
</dbReference>
<dbReference type="InterPro" id="IPR026444">
    <property type="entry name" value="Secre_tail"/>
</dbReference>
<dbReference type="InterPro" id="IPR045829">
    <property type="entry name" value="PKD_6"/>
</dbReference>
<accession>A0A1M7HV71</accession>
<dbReference type="AlphaFoldDB" id="A0A1M7HV71"/>
<feature type="domain" description="PKD-like" evidence="2">
    <location>
        <begin position="249"/>
        <end position="329"/>
    </location>
</feature>
<feature type="domain" description="Secretion system C-terminal sorting" evidence="1">
    <location>
        <begin position="344"/>
        <end position="431"/>
    </location>
</feature>
<organism evidence="3 4">
    <name type="scientific">Cyclobacterium lianum</name>
    <dbReference type="NCBI Taxonomy" id="388280"/>
    <lineage>
        <taxon>Bacteria</taxon>
        <taxon>Pseudomonadati</taxon>
        <taxon>Bacteroidota</taxon>
        <taxon>Cytophagia</taxon>
        <taxon>Cytophagales</taxon>
        <taxon>Cyclobacteriaceae</taxon>
        <taxon>Cyclobacterium</taxon>
    </lineage>
</organism>
<protein>
    <submittedName>
        <fullName evidence="3">Por secretion system C-terminal sorting domain-containing protein</fullName>
    </submittedName>
</protein>
<dbReference type="Pfam" id="PF19408">
    <property type="entry name" value="PKD_6"/>
    <property type="match status" value="1"/>
</dbReference>
<evidence type="ECO:0000313" key="3">
    <source>
        <dbReference type="EMBL" id="SHM32318.1"/>
    </source>
</evidence>
<evidence type="ECO:0000313" key="4">
    <source>
        <dbReference type="Proteomes" id="UP000184513"/>
    </source>
</evidence>
<proteinExistence type="predicted"/>
<dbReference type="EMBL" id="FRCY01000001">
    <property type="protein sequence ID" value="SHM32318.1"/>
    <property type="molecule type" value="Genomic_DNA"/>
</dbReference>
<name>A0A1M7HV71_9BACT</name>
<gene>
    <name evidence="3" type="ORF">SAMN04488057_10171</name>
</gene>
<reference evidence="3 4" key="1">
    <citation type="submission" date="2016-11" db="EMBL/GenBank/DDBJ databases">
        <authorList>
            <person name="Jaros S."/>
            <person name="Januszkiewicz K."/>
            <person name="Wedrychowicz H."/>
        </authorList>
    </citation>
    <scope>NUCLEOTIDE SEQUENCE [LARGE SCALE GENOMIC DNA]</scope>
    <source>
        <strain evidence="3 4">CGMCC 1.6102</strain>
    </source>
</reference>
<dbReference type="OrthoDB" id="2582440at2"/>
<evidence type="ECO:0000259" key="1">
    <source>
        <dbReference type="Pfam" id="PF18962"/>
    </source>
</evidence>